<dbReference type="InterPro" id="IPR002933">
    <property type="entry name" value="Peptidase_M20"/>
</dbReference>
<dbReference type="VEuPathDB" id="FungiDB:GGTG_10383"/>
<dbReference type="OrthoDB" id="3064516at2759"/>
<keyword evidence="5" id="KW-0862">Zinc</keyword>
<dbReference type="Proteomes" id="UP000006039">
    <property type="component" value="Unassembled WGS sequence"/>
</dbReference>
<proteinExistence type="inferred from homology"/>
<accession>J3PA57</accession>
<dbReference type="RefSeq" id="XP_009226520.1">
    <property type="nucleotide sequence ID" value="XM_009228256.1"/>
</dbReference>
<dbReference type="GO" id="GO:0046872">
    <property type="term" value="F:metal ion binding"/>
    <property type="evidence" value="ECO:0007669"/>
    <property type="project" value="UniProtKB-KW"/>
</dbReference>
<dbReference type="InterPro" id="IPR001261">
    <property type="entry name" value="ArgE/DapE_CS"/>
</dbReference>
<dbReference type="eggNOG" id="KOG2275">
    <property type="taxonomic scope" value="Eukaryota"/>
</dbReference>
<organism evidence="8">
    <name type="scientific">Gaeumannomyces tritici (strain R3-111a-1)</name>
    <name type="common">Wheat and barley take-all root rot fungus</name>
    <name type="synonym">Gaeumannomyces graminis var. tritici</name>
    <dbReference type="NCBI Taxonomy" id="644352"/>
    <lineage>
        <taxon>Eukaryota</taxon>
        <taxon>Fungi</taxon>
        <taxon>Dikarya</taxon>
        <taxon>Ascomycota</taxon>
        <taxon>Pezizomycotina</taxon>
        <taxon>Sordariomycetes</taxon>
        <taxon>Sordariomycetidae</taxon>
        <taxon>Magnaporthales</taxon>
        <taxon>Magnaporthaceae</taxon>
        <taxon>Gaeumannomyces</taxon>
    </lineage>
</organism>
<protein>
    <submittedName>
        <fullName evidence="8">Acetylornithine deacetylase</fullName>
    </submittedName>
</protein>
<dbReference type="CDD" id="cd05652">
    <property type="entry name" value="M20_ArgE_DapE-like_fungal"/>
    <property type="match status" value="1"/>
</dbReference>
<feature type="chain" id="PRO_5015095113" evidence="6">
    <location>
        <begin position="20"/>
        <end position="423"/>
    </location>
</feature>
<dbReference type="GO" id="GO:0016787">
    <property type="term" value="F:hydrolase activity"/>
    <property type="evidence" value="ECO:0007669"/>
    <property type="project" value="UniProtKB-KW"/>
</dbReference>
<keyword evidence="4" id="KW-0378">Hydrolase</keyword>
<evidence type="ECO:0000256" key="6">
    <source>
        <dbReference type="SAM" id="SignalP"/>
    </source>
</evidence>
<reference evidence="9" key="4">
    <citation type="journal article" date="2015" name="G3 (Bethesda)">
        <title>Genome sequences of three phytopathogenic species of the Magnaporthaceae family of fungi.</title>
        <authorList>
            <person name="Okagaki L.H."/>
            <person name="Nunes C.C."/>
            <person name="Sailsbery J."/>
            <person name="Clay B."/>
            <person name="Brown D."/>
            <person name="John T."/>
            <person name="Oh Y."/>
            <person name="Young N."/>
            <person name="Fitzgerald M."/>
            <person name="Haas B.J."/>
            <person name="Zeng Q."/>
            <person name="Young S."/>
            <person name="Adiconis X."/>
            <person name="Fan L."/>
            <person name="Levin J.Z."/>
            <person name="Mitchell T.K."/>
            <person name="Okubara P.A."/>
            <person name="Farman M.L."/>
            <person name="Kohn L.M."/>
            <person name="Birren B."/>
            <person name="Ma L.-J."/>
            <person name="Dean R.A."/>
        </authorList>
    </citation>
    <scope>NUCLEOTIDE SEQUENCE</scope>
    <source>
        <strain evidence="9">R3-111a-1</strain>
    </source>
</reference>
<comment type="cofactor">
    <cofactor evidence="1">
        <name>Zn(2+)</name>
        <dbReference type="ChEBI" id="CHEBI:29105"/>
    </cofactor>
</comment>
<name>J3PA57_GAET3</name>
<reference evidence="9" key="5">
    <citation type="submission" date="2018-04" db="UniProtKB">
        <authorList>
            <consortium name="EnsemblFungi"/>
        </authorList>
    </citation>
    <scope>IDENTIFICATION</scope>
    <source>
        <strain evidence="9">R3-111a-1</strain>
    </source>
</reference>
<dbReference type="GeneID" id="20350841"/>
<evidence type="ECO:0000313" key="8">
    <source>
        <dbReference type="EMBL" id="EJT71123.1"/>
    </source>
</evidence>
<dbReference type="SUPFAM" id="SSF53187">
    <property type="entry name" value="Zn-dependent exopeptidases"/>
    <property type="match status" value="1"/>
</dbReference>
<dbReference type="STRING" id="644352.J3PA57"/>
<comment type="similarity">
    <text evidence="2">Belongs to the peptidase M20A family.</text>
</comment>
<evidence type="ECO:0000256" key="3">
    <source>
        <dbReference type="ARBA" id="ARBA00022723"/>
    </source>
</evidence>
<dbReference type="PANTHER" id="PTHR43808:SF30">
    <property type="entry name" value="ACETYLORNITHINE DEACETYLASE"/>
    <property type="match status" value="1"/>
</dbReference>
<dbReference type="SUPFAM" id="SSF55031">
    <property type="entry name" value="Bacterial exopeptidase dimerisation domain"/>
    <property type="match status" value="1"/>
</dbReference>
<dbReference type="EMBL" id="GL385400">
    <property type="protein sequence ID" value="EJT71123.1"/>
    <property type="molecule type" value="Genomic_DNA"/>
</dbReference>
<dbReference type="HOGENOM" id="CLU_021802_3_0_1"/>
<dbReference type="PANTHER" id="PTHR43808">
    <property type="entry name" value="ACETYLORNITHINE DEACETYLASE"/>
    <property type="match status" value="1"/>
</dbReference>
<evidence type="ECO:0000256" key="2">
    <source>
        <dbReference type="ARBA" id="ARBA00006247"/>
    </source>
</evidence>
<dbReference type="PROSITE" id="PS00758">
    <property type="entry name" value="ARGE_DAPE_CPG2_1"/>
    <property type="match status" value="1"/>
</dbReference>
<evidence type="ECO:0000313" key="10">
    <source>
        <dbReference type="Proteomes" id="UP000006039"/>
    </source>
</evidence>
<dbReference type="Pfam" id="PF01546">
    <property type="entry name" value="Peptidase_M20"/>
    <property type="match status" value="1"/>
</dbReference>
<dbReference type="EnsemblFungi" id="EJT71123">
    <property type="protein sequence ID" value="EJT71123"/>
    <property type="gene ID" value="GGTG_10383"/>
</dbReference>
<dbReference type="Gene3D" id="3.30.70.360">
    <property type="match status" value="1"/>
</dbReference>
<dbReference type="Pfam" id="PF07687">
    <property type="entry name" value="M20_dimer"/>
    <property type="match status" value="1"/>
</dbReference>
<dbReference type="Gene3D" id="3.40.630.10">
    <property type="entry name" value="Zn peptidases"/>
    <property type="match status" value="1"/>
</dbReference>
<evidence type="ECO:0000256" key="5">
    <source>
        <dbReference type="ARBA" id="ARBA00022833"/>
    </source>
</evidence>
<evidence type="ECO:0000259" key="7">
    <source>
        <dbReference type="Pfam" id="PF07687"/>
    </source>
</evidence>
<feature type="domain" description="Peptidase M20 dimerisation" evidence="7">
    <location>
        <begin position="232"/>
        <end position="321"/>
    </location>
</feature>
<dbReference type="InterPro" id="IPR011650">
    <property type="entry name" value="Peptidase_M20_dimer"/>
</dbReference>
<keyword evidence="3" id="KW-0479">Metal-binding</keyword>
<evidence type="ECO:0000256" key="4">
    <source>
        <dbReference type="ARBA" id="ARBA00022801"/>
    </source>
</evidence>
<reference evidence="8" key="3">
    <citation type="submission" date="2010-09" db="EMBL/GenBank/DDBJ databases">
        <title>Annotation of Gaeumannomyces graminis var. tritici R3-111a-1.</title>
        <authorList>
            <consortium name="The Broad Institute Genome Sequencing Platform"/>
            <person name="Ma L.-J."/>
            <person name="Dead R."/>
            <person name="Young S.K."/>
            <person name="Zeng Q."/>
            <person name="Gargeya S."/>
            <person name="Fitzgerald M."/>
            <person name="Haas B."/>
            <person name="Abouelleil A."/>
            <person name="Alvarado L."/>
            <person name="Arachchi H.M."/>
            <person name="Berlin A."/>
            <person name="Brown A."/>
            <person name="Chapman S.B."/>
            <person name="Chen Z."/>
            <person name="Dunbar C."/>
            <person name="Freedman E."/>
            <person name="Gearin G."/>
            <person name="Gellesch M."/>
            <person name="Goldberg J."/>
            <person name="Griggs A."/>
            <person name="Gujja S."/>
            <person name="Heiman D."/>
            <person name="Howarth C."/>
            <person name="Larson L."/>
            <person name="Lui A."/>
            <person name="MacDonald P.J.P."/>
            <person name="Mehta T."/>
            <person name="Montmayeur A."/>
            <person name="Murphy C."/>
            <person name="Neiman D."/>
            <person name="Pearson M."/>
            <person name="Priest M."/>
            <person name="Roberts A."/>
            <person name="Saif S."/>
            <person name="Shea T."/>
            <person name="Shenoy N."/>
            <person name="Sisk P."/>
            <person name="Stolte C."/>
            <person name="Sykes S."/>
            <person name="Yandava C."/>
            <person name="Wortman J."/>
            <person name="Nusbaum C."/>
            <person name="Birren B."/>
        </authorList>
    </citation>
    <scope>NUCLEOTIDE SEQUENCE</scope>
    <source>
        <strain evidence="8">R3-111a-1</strain>
    </source>
</reference>
<reference evidence="10" key="1">
    <citation type="submission" date="2010-07" db="EMBL/GenBank/DDBJ databases">
        <title>The genome sequence of Gaeumannomyces graminis var. tritici strain R3-111a-1.</title>
        <authorList>
            <consortium name="The Broad Institute Genome Sequencing Platform"/>
            <person name="Ma L.-J."/>
            <person name="Dead R."/>
            <person name="Young S."/>
            <person name="Zeng Q."/>
            <person name="Koehrsen M."/>
            <person name="Alvarado L."/>
            <person name="Berlin A."/>
            <person name="Chapman S.B."/>
            <person name="Chen Z."/>
            <person name="Freedman E."/>
            <person name="Gellesch M."/>
            <person name="Goldberg J."/>
            <person name="Griggs A."/>
            <person name="Gujja S."/>
            <person name="Heilman E.R."/>
            <person name="Heiman D."/>
            <person name="Hepburn T."/>
            <person name="Howarth C."/>
            <person name="Jen D."/>
            <person name="Larson L."/>
            <person name="Mehta T."/>
            <person name="Neiman D."/>
            <person name="Pearson M."/>
            <person name="Roberts A."/>
            <person name="Saif S."/>
            <person name="Shea T."/>
            <person name="Shenoy N."/>
            <person name="Sisk P."/>
            <person name="Stolte C."/>
            <person name="Sykes S."/>
            <person name="Walk T."/>
            <person name="White J."/>
            <person name="Yandava C."/>
            <person name="Haas B."/>
            <person name="Nusbaum C."/>
            <person name="Birren B."/>
        </authorList>
    </citation>
    <scope>NUCLEOTIDE SEQUENCE [LARGE SCALE GENOMIC DNA]</scope>
    <source>
        <strain evidence="10">R3-111a-1</strain>
    </source>
</reference>
<dbReference type="InterPro" id="IPR050072">
    <property type="entry name" value="Peptidase_M20A"/>
</dbReference>
<dbReference type="AlphaFoldDB" id="J3PA57"/>
<gene>
    <name evidence="9" type="primary">20350841</name>
    <name evidence="8" type="ORF">GGTG_10383</name>
</gene>
<dbReference type="InterPro" id="IPR036264">
    <property type="entry name" value="Bact_exopeptidase_dim_dom"/>
</dbReference>
<evidence type="ECO:0000313" key="9">
    <source>
        <dbReference type="EnsemblFungi" id="EJT71123"/>
    </source>
</evidence>
<sequence length="423" mass="44386">MGVIGAGLRLALFCHLAACGGPEAQKPIAHASAPSSSSSGLAPPSYRQELLSLHKSLIEVESISGNEEAVGKFLTRQLESWGYHTETQAIPIQSTLDGARETTRFNVIAYPASSSSSAKLLVTSHIDVVPPHIPYSTDLEPGADFTSETIVRGRGSVDAKASVAAQLIAVRELIASKAINESDVMFLFVVGEEVDGIGMRFFSRSLQNSSSAHPGFDAVIFGEPTENKLACGHKGLITCTAAAAGQAGHSGYPWLGKSANEVLMRGLLAVLDADLGSSEEFGNTTVNVGLMSGGVAANVIPKSAHASIVVRVAIGPQSDGHNIVRQRIEGALQNVDAEALSLSCKDGNGYGVVACNCDVDGFESIVVNYGTDVPNLAGNHTRYLYGPGSILVAHSDHEEIRVRDLETAVEGYKKLVKHALTKA</sequence>
<keyword evidence="10" id="KW-1185">Reference proteome</keyword>
<feature type="signal peptide" evidence="6">
    <location>
        <begin position="1"/>
        <end position="19"/>
    </location>
</feature>
<keyword evidence="6" id="KW-0732">Signal</keyword>
<evidence type="ECO:0000256" key="1">
    <source>
        <dbReference type="ARBA" id="ARBA00001947"/>
    </source>
</evidence>
<reference evidence="8" key="2">
    <citation type="submission" date="2010-07" db="EMBL/GenBank/DDBJ databases">
        <authorList>
            <consortium name="The Broad Institute Genome Sequencing Platform"/>
            <consortium name="Broad Institute Genome Sequencing Center for Infectious Disease"/>
            <person name="Ma L.-J."/>
            <person name="Dead R."/>
            <person name="Young S."/>
            <person name="Zeng Q."/>
            <person name="Koehrsen M."/>
            <person name="Alvarado L."/>
            <person name="Berlin A."/>
            <person name="Chapman S.B."/>
            <person name="Chen Z."/>
            <person name="Freedman E."/>
            <person name="Gellesch M."/>
            <person name="Goldberg J."/>
            <person name="Griggs A."/>
            <person name="Gujja S."/>
            <person name="Heilman E.R."/>
            <person name="Heiman D."/>
            <person name="Hepburn T."/>
            <person name="Howarth C."/>
            <person name="Jen D."/>
            <person name="Larson L."/>
            <person name="Mehta T."/>
            <person name="Neiman D."/>
            <person name="Pearson M."/>
            <person name="Roberts A."/>
            <person name="Saif S."/>
            <person name="Shea T."/>
            <person name="Shenoy N."/>
            <person name="Sisk P."/>
            <person name="Stolte C."/>
            <person name="Sykes S."/>
            <person name="Walk T."/>
            <person name="White J."/>
            <person name="Yandava C."/>
            <person name="Haas B."/>
            <person name="Nusbaum C."/>
            <person name="Birren B."/>
        </authorList>
    </citation>
    <scope>NUCLEOTIDE SEQUENCE</scope>
    <source>
        <strain evidence="8">R3-111a-1</strain>
    </source>
</reference>